<protein>
    <recommendedName>
        <fullName evidence="4">SH3 domain-containing protein</fullName>
    </recommendedName>
</protein>
<reference evidence="5 6" key="1">
    <citation type="submission" date="2019-02" db="EMBL/GenBank/DDBJ databases">
        <title>Genome sequencing of the rare red list fungi Phellinidium pouzarii.</title>
        <authorList>
            <person name="Buettner E."/>
            <person name="Kellner H."/>
        </authorList>
    </citation>
    <scope>NUCLEOTIDE SEQUENCE [LARGE SCALE GENOMIC DNA]</scope>
    <source>
        <strain evidence="5 6">DSM 108285</strain>
    </source>
</reference>
<dbReference type="InterPro" id="IPR036028">
    <property type="entry name" value="SH3-like_dom_sf"/>
</dbReference>
<dbReference type="SUPFAM" id="SSF50044">
    <property type="entry name" value="SH3-domain"/>
    <property type="match status" value="1"/>
</dbReference>
<dbReference type="Pfam" id="PF00018">
    <property type="entry name" value="SH3_1"/>
    <property type="match status" value="1"/>
</dbReference>
<feature type="compositionally biased region" description="Basic and acidic residues" evidence="3">
    <location>
        <begin position="454"/>
        <end position="467"/>
    </location>
</feature>
<dbReference type="InterPro" id="IPR001452">
    <property type="entry name" value="SH3_domain"/>
</dbReference>
<dbReference type="GO" id="GO:0030950">
    <property type="term" value="P:establishment or maintenance of actin cytoskeleton polarity"/>
    <property type="evidence" value="ECO:0007669"/>
    <property type="project" value="TreeGrafter"/>
</dbReference>
<keyword evidence="6" id="KW-1185">Reference proteome</keyword>
<feature type="non-terminal residue" evidence="5">
    <location>
        <position position="467"/>
    </location>
</feature>
<dbReference type="PROSITE" id="PS50002">
    <property type="entry name" value="SH3"/>
    <property type="match status" value="1"/>
</dbReference>
<evidence type="ECO:0000259" key="4">
    <source>
        <dbReference type="PROSITE" id="PS50002"/>
    </source>
</evidence>
<feature type="region of interest" description="Disordered" evidence="3">
    <location>
        <begin position="318"/>
        <end position="467"/>
    </location>
</feature>
<name>A0A4S4KDP8_9AGAM</name>
<accession>A0A4S4KDP8</accession>
<evidence type="ECO:0000313" key="5">
    <source>
        <dbReference type="EMBL" id="THG96136.1"/>
    </source>
</evidence>
<dbReference type="AlphaFoldDB" id="A0A4S4KDP8"/>
<feature type="compositionally biased region" description="Low complexity" evidence="3">
    <location>
        <begin position="341"/>
        <end position="377"/>
    </location>
</feature>
<dbReference type="SMART" id="SM00326">
    <property type="entry name" value="SH3"/>
    <property type="match status" value="1"/>
</dbReference>
<dbReference type="GO" id="GO:0051286">
    <property type="term" value="C:cell tip"/>
    <property type="evidence" value="ECO:0007669"/>
    <property type="project" value="TreeGrafter"/>
</dbReference>
<evidence type="ECO:0000313" key="6">
    <source>
        <dbReference type="Proteomes" id="UP000308199"/>
    </source>
</evidence>
<feature type="compositionally biased region" description="Low complexity" evidence="3">
    <location>
        <begin position="428"/>
        <end position="440"/>
    </location>
</feature>
<evidence type="ECO:0000256" key="1">
    <source>
        <dbReference type="ARBA" id="ARBA00022443"/>
    </source>
</evidence>
<dbReference type="EMBL" id="SGPK01000902">
    <property type="protein sequence ID" value="THG96136.1"/>
    <property type="molecule type" value="Genomic_DNA"/>
</dbReference>
<dbReference type="Proteomes" id="UP000308199">
    <property type="component" value="Unassembled WGS sequence"/>
</dbReference>
<dbReference type="OrthoDB" id="196165at2759"/>
<evidence type="ECO:0000256" key="2">
    <source>
        <dbReference type="PROSITE-ProRule" id="PRU00192"/>
    </source>
</evidence>
<feature type="compositionally biased region" description="Acidic residues" evidence="3">
    <location>
        <begin position="62"/>
        <end position="74"/>
    </location>
</feature>
<proteinExistence type="predicted"/>
<feature type="region of interest" description="Disordered" evidence="3">
    <location>
        <begin position="54"/>
        <end position="76"/>
    </location>
</feature>
<dbReference type="Gene3D" id="2.30.30.40">
    <property type="entry name" value="SH3 Domains"/>
    <property type="match status" value="1"/>
</dbReference>
<organism evidence="5 6">
    <name type="scientific">Phellinidium pouzarii</name>
    <dbReference type="NCBI Taxonomy" id="167371"/>
    <lineage>
        <taxon>Eukaryota</taxon>
        <taxon>Fungi</taxon>
        <taxon>Dikarya</taxon>
        <taxon>Basidiomycota</taxon>
        <taxon>Agaricomycotina</taxon>
        <taxon>Agaricomycetes</taxon>
        <taxon>Hymenochaetales</taxon>
        <taxon>Hymenochaetaceae</taxon>
        <taxon>Phellinidium</taxon>
    </lineage>
</organism>
<dbReference type="PANTHER" id="PTHR47775">
    <property type="entry name" value="BUD SITE SELECTION PROTEIN 14"/>
    <property type="match status" value="1"/>
</dbReference>
<dbReference type="PANTHER" id="PTHR47775:SF1">
    <property type="entry name" value="BUD SITE SELECTION PROTEIN 14"/>
    <property type="match status" value="1"/>
</dbReference>
<evidence type="ECO:0000256" key="3">
    <source>
        <dbReference type="SAM" id="MobiDB-lite"/>
    </source>
</evidence>
<dbReference type="GO" id="GO:0015630">
    <property type="term" value="C:microtubule cytoskeleton"/>
    <property type="evidence" value="ECO:0007669"/>
    <property type="project" value="TreeGrafter"/>
</dbReference>
<keyword evidence="1 2" id="KW-0728">SH3 domain</keyword>
<dbReference type="GO" id="GO:0008104">
    <property type="term" value="P:intracellular protein localization"/>
    <property type="evidence" value="ECO:0007669"/>
    <property type="project" value="TreeGrafter"/>
</dbReference>
<feature type="compositionally biased region" description="Polar residues" evidence="3">
    <location>
        <begin position="384"/>
        <end position="402"/>
    </location>
</feature>
<comment type="caution">
    <text evidence="5">The sequence shown here is derived from an EMBL/GenBank/DDBJ whole genome shotgun (WGS) entry which is preliminary data.</text>
</comment>
<sequence>MISTLRLIQVIDESINPLEIIMQVQPPRPRRQDTFDLRDQIHTDDAIHAKMQYESEHSVMEDSSDAEGEDDGQDSMDIIDHAYGAERNHDLDADEHESDDAIGDYMSDSSSSLSIPNESIDFDLVYSLTNFAATVEGQASVVKGDSLFLMDDSNSYWWLVRVLKTQEVGYIPAENIETPFERLARLNRHRNVDLASATQAELANTNPAAAKSSRNRNRVVIAPTPDSENNGEKRAVAFKRSSSIFRYPPAVWNEADEDADEEWDEDEIEIEEAVVKDETVQVAEMDANAGDDDIMMVSVENSEGAAFTVERIEEVQKTWDENSRRADPSVALPSEAEPVVSQKQPLAQPQPQQPADLSQQRSKQQQPLQLQQQLRSQTSRERLTAQQDAQPNGSGGRSSTSPLLDPAEATETKRLVITPSVARDEATRQQIAPQQQRAPAGPGPLLPSAIIQKRQQELEQERKRARE</sequence>
<gene>
    <name evidence="5" type="ORF">EW145_g7835</name>
</gene>
<feature type="domain" description="SH3" evidence="4">
    <location>
        <begin position="120"/>
        <end position="181"/>
    </location>
</feature>
<feature type="compositionally biased region" description="Basic and acidic residues" evidence="3">
    <location>
        <begin position="318"/>
        <end position="327"/>
    </location>
</feature>
<dbReference type="InterPro" id="IPR053039">
    <property type="entry name" value="Polarity_Bud-Selection_Reg"/>
</dbReference>